<evidence type="ECO:0008006" key="3">
    <source>
        <dbReference type="Google" id="ProtNLM"/>
    </source>
</evidence>
<name>A0A512AXP2_9BACT</name>
<dbReference type="NCBIfam" id="TIGR01683">
    <property type="entry name" value="thiS"/>
    <property type="match status" value="1"/>
</dbReference>
<comment type="caution">
    <text evidence="1">The sequence shown here is derived from an EMBL/GenBank/DDBJ whole genome shotgun (WGS) entry which is preliminary data.</text>
</comment>
<dbReference type="RefSeq" id="WP_146897720.1">
    <property type="nucleotide sequence ID" value="NZ_BJYS01000014.1"/>
</dbReference>
<dbReference type="PANTHER" id="PTHR34472">
    <property type="entry name" value="SULFUR CARRIER PROTEIN THIS"/>
    <property type="match status" value="1"/>
</dbReference>
<dbReference type="OrthoDB" id="1525151at2"/>
<dbReference type="CDD" id="cd00565">
    <property type="entry name" value="Ubl_ThiS"/>
    <property type="match status" value="1"/>
</dbReference>
<proteinExistence type="predicted"/>
<dbReference type="InterPro" id="IPR003749">
    <property type="entry name" value="ThiS/MoaD-like"/>
</dbReference>
<dbReference type="Gene3D" id="3.10.20.30">
    <property type="match status" value="1"/>
</dbReference>
<dbReference type="Pfam" id="PF02597">
    <property type="entry name" value="ThiS"/>
    <property type="match status" value="1"/>
</dbReference>
<sequence length="68" mass="7370">MLVSVNNQPVELPPGATTLNLLLQQLQFADKKGIAVAIQDQIIPRSTWPAYALQENDKVTIIQATQGG</sequence>
<keyword evidence="2" id="KW-1185">Reference proteome</keyword>
<dbReference type="AlphaFoldDB" id="A0A512AXP2"/>
<protein>
    <recommendedName>
        <fullName evidence="3">Thiamine biosynthesis protein ThiS</fullName>
    </recommendedName>
</protein>
<dbReference type="SUPFAM" id="SSF54285">
    <property type="entry name" value="MoaD/ThiS"/>
    <property type="match status" value="1"/>
</dbReference>
<dbReference type="InterPro" id="IPR012675">
    <property type="entry name" value="Beta-grasp_dom_sf"/>
</dbReference>
<evidence type="ECO:0000313" key="1">
    <source>
        <dbReference type="EMBL" id="GEO04460.1"/>
    </source>
</evidence>
<reference evidence="1 2" key="1">
    <citation type="submission" date="2019-07" db="EMBL/GenBank/DDBJ databases">
        <title>Whole genome shotgun sequence of Adhaeribacter aerolatus NBRC 106133.</title>
        <authorList>
            <person name="Hosoyama A."/>
            <person name="Uohara A."/>
            <person name="Ohji S."/>
            <person name="Ichikawa N."/>
        </authorList>
    </citation>
    <scope>NUCLEOTIDE SEQUENCE [LARGE SCALE GENOMIC DNA]</scope>
    <source>
        <strain evidence="1 2">NBRC 106133</strain>
    </source>
</reference>
<accession>A0A512AXP2</accession>
<gene>
    <name evidence="1" type="ORF">AAE02nite_21240</name>
</gene>
<dbReference type="PANTHER" id="PTHR34472:SF1">
    <property type="entry name" value="SULFUR CARRIER PROTEIN THIS"/>
    <property type="match status" value="1"/>
</dbReference>
<organism evidence="1 2">
    <name type="scientific">Adhaeribacter aerolatus</name>
    <dbReference type="NCBI Taxonomy" id="670289"/>
    <lineage>
        <taxon>Bacteria</taxon>
        <taxon>Pseudomonadati</taxon>
        <taxon>Bacteroidota</taxon>
        <taxon>Cytophagia</taxon>
        <taxon>Cytophagales</taxon>
        <taxon>Hymenobacteraceae</taxon>
        <taxon>Adhaeribacter</taxon>
    </lineage>
</organism>
<dbReference type="InterPro" id="IPR016155">
    <property type="entry name" value="Mopterin_synth/thiamin_S_b"/>
</dbReference>
<dbReference type="EMBL" id="BJYS01000014">
    <property type="protein sequence ID" value="GEO04460.1"/>
    <property type="molecule type" value="Genomic_DNA"/>
</dbReference>
<dbReference type="Proteomes" id="UP000321532">
    <property type="component" value="Unassembled WGS sequence"/>
</dbReference>
<dbReference type="InterPro" id="IPR010035">
    <property type="entry name" value="Thi_S"/>
</dbReference>
<evidence type="ECO:0000313" key="2">
    <source>
        <dbReference type="Proteomes" id="UP000321532"/>
    </source>
</evidence>